<evidence type="ECO:0000256" key="6">
    <source>
        <dbReference type="ARBA" id="ARBA00022801"/>
    </source>
</evidence>
<keyword evidence="3" id="KW-0963">Cytoplasm</keyword>
<dbReference type="PANTHER" id="PTHR42908:SF10">
    <property type="entry name" value="EUKARYOTIC TRANSLATION ELONGATION FACTOR 2"/>
    <property type="match status" value="1"/>
</dbReference>
<dbReference type="CDD" id="cd03700">
    <property type="entry name" value="EF2_snRNP_like_II"/>
    <property type="match status" value="1"/>
</dbReference>
<dbReference type="SUPFAM" id="SSF54980">
    <property type="entry name" value="EF-G C-terminal domain-like"/>
    <property type="match status" value="2"/>
</dbReference>
<keyword evidence="8" id="KW-0342">GTP-binding</keyword>
<dbReference type="NCBIfam" id="TIGR00231">
    <property type="entry name" value="small_GTP"/>
    <property type="match status" value="1"/>
</dbReference>
<keyword evidence="5" id="KW-0251">Elongation factor</keyword>
<sequence length="1163" mass="127096">MDRPTNIRNMSVIAHVDHGKSTLTDSLVSKAGIIASAKAGDMRFTDTREDEKERGITIKSTAISMYFEVDKEDIPSIKQKTIGNEFLINLIDSPGHVDFSSEVTAALRVTDGALVVVDCVEGVCVQTETVLRQALSERIKPVVIINKVDRALLELQVDKESLYQSFQRTIESVNVIVSTYHDAALGDVQVYPDKGTVAFGSGLHGWGFTLRQFASRYAKKFGVDKDKMMTKLWGDNYFNPATRKWTTVGTDANGKPLERAFNAFVLDPIFKIFDAVMNFKKDAIATMVEKLDVKLAQDERDLEGKALLKVIMRKFLPAGDSLLEMIVINLPSPKTAQAYRVETLYEGPMDDESAIGIRDCDPNGPLVLYVSKMVPTSDKGRFYAFGRVFSGTVRSGPKIRIQGPNYVPGKKDDLFVKSIQRTVLMMGRYIEPIEDCPAGNIVGLVGIDQFLLKSGTLTSSETAHNMRVMRFSVSPVVQVAVEVKNAADLPKLVEGLKRLSKSDPCVQTSISETGEHIVAGAGELHLEICLKDLQEDHAGVPLKISDPVVPYRETVKAESSIVALSKSQNKHNRLFVKAMPLDEELTKAIETGKINARDDFKLRARVLADEYGWDVTDARKIWCFGPDTTGPNLLVDVTKGVQYLNEIKDSCVAAFQWATKEGVLCEENMRGVRVNVLDVTLHTDAIHRGGGQIIPTMRRATYAGCLLADPTLQEPVYLVEIQCPENAIGGIYSVLNKRRGQVFSEEQRPGTPMFTVKAFLPVAESFGFNGELRSHTAGQAFPQSVFDHWDIMNGSPLEKGSKMEELVTKIRTRKGLKVCRLVLAMRHEANHPIARNPSPRYLLRQALIDDCDARETRDVVLFLTSFSLLSLSFLAMAASLSGLSASVTRILYLTGFPKELKTKDIQAAFADYDSMSGGFKIKWRDDTSLLIVFQDAAVAKRAYLNTLAFPPAILTSPTGQSATIRPYDGPDAQAVIQTVNSRGQHNSNPSRSHNPRAASMSVFPNSRSNSNSTGHPSNNNGNHQLRNSHAATPNSQHVTIPERTDSQPSPTLPSLPSHPTLNALISSSLGEAVAGTTSSLSSDPAILTTSLQQQQQESLSGPRIGDPGKRMLGAALGVRHPGLGPRVVNGTGNGSSTSSTPPGNGVDHMRDIHRAMGGLVVAE</sequence>
<evidence type="ECO:0000256" key="4">
    <source>
        <dbReference type="ARBA" id="ARBA00022741"/>
    </source>
</evidence>
<dbReference type="GO" id="GO:1990904">
    <property type="term" value="C:ribonucleoprotein complex"/>
    <property type="evidence" value="ECO:0007669"/>
    <property type="project" value="TreeGrafter"/>
</dbReference>
<dbReference type="STRING" id="231916.A0A409VBE5"/>
<dbReference type="InterPro" id="IPR012677">
    <property type="entry name" value="Nucleotide-bd_a/b_plait_sf"/>
</dbReference>
<dbReference type="SUPFAM" id="SSF50447">
    <property type="entry name" value="Translation proteins"/>
    <property type="match status" value="1"/>
</dbReference>
<dbReference type="FunFam" id="3.30.70.240:FF:000003">
    <property type="entry name" value="Translation elongation factor 2"/>
    <property type="match status" value="1"/>
</dbReference>
<dbReference type="FunFam" id="2.40.30.10:FF:000010">
    <property type="entry name" value="Translation elongation factor 2"/>
    <property type="match status" value="1"/>
</dbReference>
<evidence type="ECO:0000256" key="11">
    <source>
        <dbReference type="SAM" id="MobiDB-lite"/>
    </source>
</evidence>
<dbReference type="GO" id="GO:0043022">
    <property type="term" value="F:ribosome binding"/>
    <property type="evidence" value="ECO:0007669"/>
    <property type="project" value="TreeGrafter"/>
</dbReference>
<dbReference type="EMBL" id="NHYE01005668">
    <property type="protein sequence ID" value="PPQ64286.1"/>
    <property type="molecule type" value="Genomic_DNA"/>
</dbReference>
<evidence type="ECO:0000256" key="2">
    <source>
        <dbReference type="ARBA" id="ARBA00017891"/>
    </source>
</evidence>
<keyword evidence="7" id="KW-0648">Protein biosynthesis</keyword>
<dbReference type="Gene3D" id="3.90.1430.10">
    <property type="entry name" value="Yeast translation eEF2 (G' domain)"/>
    <property type="match status" value="1"/>
</dbReference>
<dbReference type="SMART" id="SM00838">
    <property type="entry name" value="EFG_C"/>
    <property type="match status" value="1"/>
</dbReference>
<comment type="caution">
    <text evidence="13">The sequence shown here is derived from an EMBL/GenBank/DDBJ whole genome shotgun (WGS) entry which is preliminary data.</text>
</comment>
<feature type="compositionally biased region" description="Low complexity" evidence="11">
    <location>
        <begin position="1048"/>
        <end position="1059"/>
    </location>
</feature>
<gene>
    <name evidence="13" type="ORF">CVT26_002169</name>
</gene>
<dbReference type="GO" id="GO:0005829">
    <property type="term" value="C:cytosol"/>
    <property type="evidence" value="ECO:0007669"/>
    <property type="project" value="TreeGrafter"/>
</dbReference>
<dbReference type="Gene3D" id="3.30.70.240">
    <property type="match status" value="1"/>
</dbReference>
<feature type="compositionally biased region" description="Polar residues" evidence="11">
    <location>
        <begin position="1002"/>
        <end position="1038"/>
    </location>
</feature>
<dbReference type="InterPro" id="IPR004161">
    <property type="entry name" value="EFTu-like_2"/>
</dbReference>
<proteinExistence type="predicted"/>
<organism evidence="13 14">
    <name type="scientific">Gymnopilus dilepis</name>
    <dbReference type="NCBI Taxonomy" id="231916"/>
    <lineage>
        <taxon>Eukaryota</taxon>
        <taxon>Fungi</taxon>
        <taxon>Dikarya</taxon>
        <taxon>Basidiomycota</taxon>
        <taxon>Agaricomycotina</taxon>
        <taxon>Agaricomycetes</taxon>
        <taxon>Agaricomycetidae</taxon>
        <taxon>Agaricales</taxon>
        <taxon>Agaricineae</taxon>
        <taxon>Hymenogastraceae</taxon>
        <taxon>Gymnopilus</taxon>
    </lineage>
</organism>
<protein>
    <recommendedName>
        <fullName evidence="2">Elongation factor 2</fullName>
    </recommendedName>
</protein>
<dbReference type="Gene3D" id="2.40.30.10">
    <property type="entry name" value="Translation factors"/>
    <property type="match status" value="1"/>
</dbReference>
<feature type="compositionally biased region" description="Low complexity" evidence="11">
    <location>
        <begin position="1127"/>
        <end position="1146"/>
    </location>
</feature>
<keyword evidence="4" id="KW-0547">Nucleotide-binding</keyword>
<keyword evidence="6" id="KW-0378">Hydrolase</keyword>
<dbReference type="InterPro" id="IPR000795">
    <property type="entry name" value="T_Tr_GTP-bd_dom"/>
</dbReference>
<dbReference type="SUPFAM" id="SSF52540">
    <property type="entry name" value="P-loop containing nucleoside triphosphate hydrolases"/>
    <property type="match status" value="1"/>
</dbReference>
<dbReference type="PROSITE" id="PS51722">
    <property type="entry name" value="G_TR_2"/>
    <property type="match status" value="1"/>
</dbReference>
<dbReference type="InterPro" id="IPR014721">
    <property type="entry name" value="Ribsml_uS5_D2-typ_fold_subgr"/>
</dbReference>
<comment type="subcellular location">
    <subcellularLocation>
        <location evidence="1">Cytoplasm</location>
    </subcellularLocation>
</comment>
<dbReference type="Pfam" id="PF00009">
    <property type="entry name" value="GTP_EFTU"/>
    <property type="match status" value="1"/>
</dbReference>
<dbReference type="FunCoup" id="A0A409VBE5">
    <property type="interactions" value="401"/>
</dbReference>
<dbReference type="GO" id="GO:0005525">
    <property type="term" value="F:GTP binding"/>
    <property type="evidence" value="ECO:0007669"/>
    <property type="project" value="UniProtKB-KW"/>
</dbReference>
<dbReference type="Gene3D" id="3.30.70.330">
    <property type="match status" value="1"/>
</dbReference>
<dbReference type="InterPro" id="IPR031157">
    <property type="entry name" value="G_TR_CS"/>
</dbReference>
<dbReference type="Pfam" id="PF14492">
    <property type="entry name" value="EFG_III"/>
    <property type="match status" value="1"/>
</dbReference>
<dbReference type="PROSITE" id="PS00301">
    <property type="entry name" value="G_TR_1"/>
    <property type="match status" value="1"/>
</dbReference>
<dbReference type="AlphaFoldDB" id="A0A409VBE5"/>
<dbReference type="InterPro" id="IPR009000">
    <property type="entry name" value="Transl_B-barrel_sf"/>
</dbReference>
<evidence type="ECO:0000256" key="8">
    <source>
        <dbReference type="ARBA" id="ARBA00023134"/>
    </source>
</evidence>
<dbReference type="CDD" id="cd01681">
    <property type="entry name" value="aeEF2_snRNP_like_IV"/>
    <property type="match status" value="1"/>
</dbReference>
<dbReference type="Gene3D" id="3.30.70.870">
    <property type="entry name" value="Elongation Factor G (Translational Gtpase), domain 3"/>
    <property type="match status" value="1"/>
</dbReference>
<dbReference type="InterPro" id="IPR000640">
    <property type="entry name" value="EFG_V-like"/>
</dbReference>
<dbReference type="InterPro" id="IPR035647">
    <property type="entry name" value="EFG_III/V"/>
</dbReference>
<reference evidence="13 14" key="1">
    <citation type="journal article" date="2018" name="Evol. Lett.">
        <title>Horizontal gene cluster transfer increased hallucinogenic mushroom diversity.</title>
        <authorList>
            <person name="Reynolds H.T."/>
            <person name="Vijayakumar V."/>
            <person name="Gluck-Thaler E."/>
            <person name="Korotkin H.B."/>
            <person name="Matheny P.B."/>
            <person name="Slot J.C."/>
        </authorList>
    </citation>
    <scope>NUCLEOTIDE SEQUENCE [LARGE SCALE GENOMIC DNA]</scope>
    <source>
        <strain evidence="13 14">SRW20</strain>
    </source>
</reference>
<dbReference type="InterPro" id="IPR005517">
    <property type="entry name" value="Transl_elong_EFG/EF2_IV"/>
</dbReference>
<dbReference type="CDD" id="cd16261">
    <property type="entry name" value="EF2_snRNP_III"/>
    <property type="match status" value="1"/>
</dbReference>
<evidence type="ECO:0000313" key="13">
    <source>
        <dbReference type="EMBL" id="PPQ64286.1"/>
    </source>
</evidence>
<feature type="domain" description="Tr-type G" evidence="12">
    <location>
        <begin position="5"/>
        <end position="241"/>
    </location>
</feature>
<dbReference type="InterPro" id="IPR027417">
    <property type="entry name" value="P-loop_NTPase"/>
</dbReference>
<dbReference type="Pfam" id="PF03144">
    <property type="entry name" value="GTP_EFTU_D2"/>
    <property type="match status" value="1"/>
</dbReference>
<comment type="function">
    <text evidence="9">Catalyzes the GTP-dependent ribosomal translocation step during translation elongation. During this step, the ribosome changes from the pre-translocational (PRE) to the post-translocational (POST) state as the newly formed A-site-bound peptidyl-tRNA and P-site-bound deacylated tRNA move to the P and E sites, respectively. Catalyzes the coordinated movement of the two tRNA molecules, the mRNA and conformational changes in the ribosome.</text>
</comment>
<dbReference type="PANTHER" id="PTHR42908">
    <property type="entry name" value="TRANSLATION ELONGATION FACTOR-RELATED"/>
    <property type="match status" value="1"/>
</dbReference>
<dbReference type="GO" id="GO:0003924">
    <property type="term" value="F:GTPase activity"/>
    <property type="evidence" value="ECO:0007669"/>
    <property type="project" value="InterPro"/>
</dbReference>
<dbReference type="FunFam" id="3.30.230.10:FF:000006">
    <property type="entry name" value="Translation elongation factor 2"/>
    <property type="match status" value="1"/>
</dbReference>
<dbReference type="InParanoid" id="A0A409VBE5"/>
<dbReference type="Gene3D" id="3.40.50.300">
    <property type="entry name" value="P-loop containing nucleotide triphosphate hydrolases"/>
    <property type="match status" value="1"/>
</dbReference>
<dbReference type="PRINTS" id="PR00315">
    <property type="entry name" value="ELONGATNFCT"/>
</dbReference>
<dbReference type="Gene3D" id="3.30.230.10">
    <property type="match status" value="1"/>
</dbReference>
<dbReference type="SMART" id="SM00889">
    <property type="entry name" value="EFG_IV"/>
    <property type="match status" value="1"/>
</dbReference>
<dbReference type="CDD" id="cd01885">
    <property type="entry name" value="EF2"/>
    <property type="match status" value="1"/>
</dbReference>
<dbReference type="InterPro" id="IPR020568">
    <property type="entry name" value="Ribosomal_Su5_D2-typ_SF"/>
</dbReference>
<dbReference type="FunFam" id="3.40.50.300:FF:000058">
    <property type="entry name" value="Translation elongation factor 2"/>
    <property type="match status" value="1"/>
</dbReference>
<dbReference type="FunFam" id="3.30.70.870:FF:000002">
    <property type="entry name" value="Translation elongation factor 2"/>
    <property type="match status" value="1"/>
</dbReference>
<evidence type="ECO:0000256" key="7">
    <source>
        <dbReference type="ARBA" id="ARBA00022917"/>
    </source>
</evidence>
<feature type="region of interest" description="Disordered" evidence="11">
    <location>
        <begin position="1123"/>
        <end position="1148"/>
    </location>
</feature>
<dbReference type="Pfam" id="PF03764">
    <property type="entry name" value="EFG_IV"/>
    <property type="match status" value="1"/>
</dbReference>
<dbReference type="FunFam" id="3.90.1430.10:FF:000003">
    <property type="entry name" value="Elongation factor 2"/>
    <property type="match status" value="1"/>
</dbReference>
<dbReference type="CDD" id="cd04096">
    <property type="entry name" value="eEF2_snRNP_like_C"/>
    <property type="match status" value="1"/>
</dbReference>
<evidence type="ECO:0000256" key="1">
    <source>
        <dbReference type="ARBA" id="ARBA00004496"/>
    </source>
</evidence>
<dbReference type="Proteomes" id="UP000284706">
    <property type="component" value="Unassembled WGS sequence"/>
</dbReference>
<evidence type="ECO:0000259" key="12">
    <source>
        <dbReference type="PROSITE" id="PS51722"/>
    </source>
</evidence>
<evidence type="ECO:0000256" key="9">
    <source>
        <dbReference type="ARBA" id="ARBA00024731"/>
    </source>
</evidence>
<evidence type="ECO:0000256" key="3">
    <source>
        <dbReference type="ARBA" id="ARBA00022490"/>
    </source>
</evidence>
<evidence type="ECO:0000256" key="10">
    <source>
        <dbReference type="ARBA" id="ARBA00049117"/>
    </source>
</evidence>
<accession>A0A409VBE5</accession>
<dbReference type="GO" id="GO:0003746">
    <property type="term" value="F:translation elongation factor activity"/>
    <property type="evidence" value="ECO:0007669"/>
    <property type="project" value="UniProtKB-KW"/>
</dbReference>
<feature type="region of interest" description="Disordered" evidence="11">
    <location>
        <begin position="981"/>
        <end position="1059"/>
    </location>
</feature>
<evidence type="ECO:0000313" key="14">
    <source>
        <dbReference type="Proteomes" id="UP000284706"/>
    </source>
</evidence>
<comment type="catalytic activity">
    <reaction evidence="10">
        <text>GTP + H2O = GDP + phosphate + H(+)</text>
        <dbReference type="Rhea" id="RHEA:19669"/>
        <dbReference type="ChEBI" id="CHEBI:15377"/>
        <dbReference type="ChEBI" id="CHEBI:15378"/>
        <dbReference type="ChEBI" id="CHEBI:37565"/>
        <dbReference type="ChEBI" id="CHEBI:43474"/>
        <dbReference type="ChEBI" id="CHEBI:58189"/>
    </reaction>
    <physiologicalReaction direction="left-to-right" evidence="10">
        <dbReference type="Rhea" id="RHEA:19670"/>
    </physiologicalReaction>
</comment>
<keyword evidence="14" id="KW-1185">Reference proteome</keyword>
<feature type="compositionally biased region" description="Polar residues" evidence="11">
    <location>
        <begin position="981"/>
        <end position="992"/>
    </location>
</feature>
<dbReference type="InterPro" id="IPR041095">
    <property type="entry name" value="EFG_II"/>
</dbReference>
<dbReference type="OrthoDB" id="364892at2759"/>
<dbReference type="SUPFAM" id="SSF54211">
    <property type="entry name" value="Ribosomal protein S5 domain 2-like"/>
    <property type="match status" value="1"/>
</dbReference>
<dbReference type="Pfam" id="PF00679">
    <property type="entry name" value="EFG_C"/>
    <property type="match status" value="1"/>
</dbReference>
<evidence type="ECO:0000256" key="5">
    <source>
        <dbReference type="ARBA" id="ARBA00022768"/>
    </source>
</evidence>
<name>A0A409VBE5_9AGAR</name>
<dbReference type="InterPro" id="IPR005225">
    <property type="entry name" value="Small_GTP-bd"/>
</dbReference>